<keyword evidence="1" id="KW-0547">Nucleotide-binding</keyword>
<dbReference type="Gene3D" id="3.40.50.300">
    <property type="entry name" value="P-loop containing nucleotide triphosphate hydrolases"/>
    <property type="match status" value="1"/>
</dbReference>
<feature type="domain" description="KaiC" evidence="3">
    <location>
        <begin position="9"/>
        <end position="244"/>
    </location>
</feature>
<proteinExistence type="predicted"/>
<evidence type="ECO:0000313" key="5">
    <source>
        <dbReference type="Proteomes" id="UP000027981"/>
    </source>
</evidence>
<dbReference type="eggNOG" id="arCOG01173">
    <property type="taxonomic scope" value="Archaea"/>
</dbReference>
<keyword evidence="2" id="KW-0067">ATP-binding</keyword>
<dbReference type="PROSITE" id="PS51146">
    <property type="entry name" value="KAIC"/>
    <property type="match status" value="1"/>
</dbReference>
<evidence type="ECO:0000256" key="2">
    <source>
        <dbReference type="ARBA" id="ARBA00022840"/>
    </source>
</evidence>
<evidence type="ECO:0000313" key="4">
    <source>
        <dbReference type="EMBL" id="AIF69602.1"/>
    </source>
</evidence>
<sequence length="244" mass="28267">MNHLVREVPRINTGIIDELIEGGIPIGSIILIKGNPKSGKSLFINQILYNQLRQGVPIIGILADEPKEEFLQNTREFGWDFLRYGDKVRLVDIFSKRIRKKSVWEEDPIITNPYDILEFMSIIKDITLEFILKQDQPYIAGWVSSINSLFFGMEKSLVYEFFNNLKDLAKRAKQVWFVEMNSNTEVPDVEAAINAIADGIIELKLTEEDKTLERYLRVYGMRRTIHSSTWVPFEITKRGIVLKN</sequence>
<protein>
    <recommendedName>
        <fullName evidence="3">KaiC domain-containing protein</fullName>
    </recommendedName>
</protein>
<dbReference type="EMBL" id="CP006019">
    <property type="protein sequence ID" value="AIF69602.1"/>
    <property type="molecule type" value="Genomic_DNA"/>
</dbReference>
<dbReference type="SUPFAM" id="SSF52540">
    <property type="entry name" value="P-loop containing nucleoside triphosphate hydrolases"/>
    <property type="match status" value="1"/>
</dbReference>
<dbReference type="InterPro" id="IPR014774">
    <property type="entry name" value="KaiC-like_dom"/>
</dbReference>
<gene>
    <name evidence="4" type="ORF">PAP_06010</name>
</gene>
<dbReference type="PANTHER" id="PTHR43637">
    <property type="entry name" value="UPF0273 PROTEIN TM_0370"/>
    <property type="match status" value="1"/>
</dbReference>
<name>A0A075LUF3_9EURY</name>
<reference evidence="5" key="1">
    <citation type="submission" date="2013-06" db="EMBL/GenBank/DDBJ databases">
        <title>Complete Genome Sequence of Hyperthermophilic Palaeococcus pacificus DY20341T, Isolated from a Deep-Sea Hydrothermal Sediments.</title>
        <authorList>
            <person name="Zeng X."/>
            <person name="Shao Z."/>
        </authorList>
    </citation>
    <scope>NUCLEOTIDE SEQUENCE [LARGE SCALE GENOMIC DNA]</scope>
    <source>
        <strain evidence="5">DY20341</strain>
    </source>
</reference>
<dbReference type="InterPro" id="IPR010624">
    <property type="entry name" value="KaiC_dom"/>
</dbReference>
<dbReference type="KEGG" id="ppac:PAP_06010"/>
<keyword evidence="5" id="KW-1185">Reference proteome</keyword>
<dbReference type="InterPro" id="IPR027417">
    <property type="entry name" value="P-loop_NTPase"/>
</dbReference>
<evidence type="ECO:0000259" key="3">
    <source>
        <dbReference type="PROSITE" id="PS51146"/>
    </source>
</evidence>
<accession>A0A075LUF3</accession>
<dbReference type="HOGENOM" id="CLU_023669_2_0_2"/>
<dbReference type="Proteomes" id="UP000027981">
    <property type="component" value="Chromosome"/>
</dbReference>
<reference evidence="4 5" key="2">
    <citation type="journal article" date="2015" name="Genome Announc.">
        <title>Complete Genome Sequence of Hyperthermophilic Piezophilic Archaeon Palaeococcus pacificus DY20341T, Isolated from Deep-Sea Hydrothermal Sediments.</title>
        <authorList>
            <person name="Zeng X."/>
            <person name="Jebbar M."/>
            <person name="Shao Z."/>
        </authorList>
    </citation>
    <scope>NUCLEOTIDE SEQUENCE [LARGE SCALE GENOMIC DNA]</scope>
    <source>
        <strain evidence="4 5">DY20341</strain>
    </source>
</reference>
<dbReference type="STRING" id="1343739.PAP_06010"/>
<dbReference type="Pfam" id="PF06745">
    <property type="entry name" value="ATPase"/>
    <property type="match status" value="1"/>
</dbReference>
<dbReference type="GO" id="GO:0005524">
    <property type="term" value="F:ATP binding"/>
    <property type="evidence" value="ECO:0007669"/>
    <property type="project" value="UniProtKB-KW"/>
</dbReference>
<dbReference type="AlphaFoldDB" id="A0A075LUF3"/>
<organism evidence="4 5">
    <name type="scientific">Palaeococcus pacificus DY20341</name>
    <dbReference type="NCBI Taxonomy" id="1343739"/>
    <lineage>
        <taxon>Archaea</taxon>
        <taxon>Methanobacteriati</taxon>
        <taxon>Methanobacteriota</taxon>
        <taxon>Thermococci</taxon>
        <taxon>Thermococcales</taxon>
        <taxon>Thermococcaceae</taxon>
        <taxon>Palaeococcus</taxon>
    </lineage>
</organism>
<evidence type="ECO:0000256" key="1">
    <source>
        <dbReference type="ARBA" id="ARBA00022741"/>
    </source>
</evidence>